<comment type="caution">
    <text evidence="3">The sequence shown here is derived from an EMBL/GenBank/DDBJ whole genome shotgun (WGS) entry which is preliminary data.</text>
</comment>
<gene>
    <name evidence="3" type="ORF">V1264_015261</name>
</gene>
<evidence type="ECO:0000256" key="2">
    <source>
        <dbReference type="SAM" id="MobiDB-lite"/>
    </source>
</evidence>
<proteinExistence type="predicted"/>
<feature type="compositionally biased region" description="Polar residues" evidence="2">
    <location>
        <begin position="231"/>
        <end position="246"/>
    </location>
</feature>
<feature type="compositionally biased region" description="Polar residues" evidence="2">
    <location>
        <begin position="1"/>
        <end position="10"/>
    </location>
</feature>
<evidence type="ECO:0000313" key="3">
    <source>
        <dbReference type="EMBL" id="KAK7107314.1"/>
    </source>
</evidence>
<organism evidence="3 4">
    <name type="scientific">Littorina saxatilis</name>
    <dbReference type="NCBI Taxonomy" id="31220"/>
    <lineage>
        <taxon>Eukaryota</taxon>
        <taxon>Metazoa</taxon>
        <taxon>Spiralia</taxon>
        <taxon>Lophotrochozoa</taxon>
        <taxon>Mollusca</taxon>
        <taxon>Gastropoda</taxon>
        <taxon>Caenogastropoda</taxon>
        <taxon>Littorinimorpha</taxon>
        <taxon>Littorinoidea</taxon>
        <taxon>Littorinidae</taxon>
        <taxon>Littorina</taxon>
    </lineage>
</organism>
<evidence type="ECO:0000256" key="1">
    <source>
        <dbReference type="SAM" id="Coils"/>
    </source>
</evidence>
<feature type="compositionally biased region" description="Basic residues" evidence="2">
    <location>
        <begin position="158"/>
        <end position="177"/>
    </location>
</feature>
<dbReference type="GO" id="GO:0005737">
    <property type="term" value="C:cytoplasm"/>
    <property type="evidence" value="ECO:0007669"/>
    <property type="project" value="TreeGrafter"/>
</dbReference>
<feature type="compositionally biased region" description="Low complexity" evidence="2">
    <location>
        <begin position="356"/>
        <end position="375"/>
    </location>
</feature>
<evidence type="ECO:0008006" key="5">
    <source>
        <dbReference type="Google" id="ProtNLM"/>
    </source>
</evidence>
<accession>A0AAN9GGT3</accession>
<dbReference type="GO" id="GO:0006915">
    <property type="term" value="P:apoptotic process"/>
    <property type="evidence" value="ECO:0007669"/>
    <property type="project" value="InterPro"/>
</dbReference>
<evidence type="ECO:0000313" key="4">
    <source>
        <dbReference type="Proteomes" id="UP001374579"/>
    </source>
</evidence>
<dbReference type="EMBL" id="JBAMIC010000004">
    <property type="protein sequence ID" value="KAK7107314.1"/>
    <property type="molecule type" value="Genomic_DNA"/>
</dbReference>
<feature type="compositionally biased region" description="Polar residues" evidence="2">
    <location>
        <begin position="186"/>
        <end position="198"/>
    </location>
</feature>
<dbReference type="AlphaFoldDB" id="A0AAN9GGT3"/>
<feature type="coiled-coil region" evidence="1">
    <location>
        <begin position="421"/>
        <end position="483"/>
    </location>
</feature>
<dbReference type="Proteomes" id="UP001374579">
    <property type="component" value="Unassembled WGS sequence"/>
</dbReference>
<feature type="compositionally biased region" description="Acidic residues" evidence="2">
    <location>
        <begin position="201"/>
        <end position="210"/>
    </location>
</feature>
<feature type="compositionally biased region" description="Basic residues" evidence="2">
    <location>
        <begin position="89"/>
        <end position="112"/>
    </location>
</feature>
<dbReference type="InterPro" id="IPR026117">
    <property type="entry name" value="Par-4"/>
</dbReference>
<keyword evidence="4" id="KW-1185">Reference proteome</keyword>
<dbReference type="GO" id="GO:0043065">
    <property type="term" value="P:positive regulation of apoptotic process"/>
    <property type="evidence" value="ECO:0007669"/>
    <property type="project" value="TreeGrafter"/>
</dbReference>
<feature type="compositionally biased region" description="Acidic residues" evidence="2">
    <location>
        <begin position="127"/>
        <end position="136"/>
    </location>
</feature>
<feature type="compositionally biased region" description="Basic and acidic residues" evidence="2">
    <location>
        <begin position="36"/>
        <end position="58"/>
    </location>
</feature>
<sequence length="491" mass="53933">MASSSVSQESLDMDDFDTMARRNRIRTHRGRAMPHRSGEREGGGDSHDRDGRERDHQNGDTGDGAGHAGADHESPTRSAAARIKDKQRSRPNHMHKGKLPKDKRKLREKRRSTGVVHLPSTESTGDSLDDDDDDDDTTNHHETKKNTTLNESTGTPHSHPHPHSHSHSHSHLHHGHSHQAFEARHSSGSFSTRGNKSPSDLEADLEDNQDYDSTVSHSETNLTLIGRSESSDAQMSSGLMSRQPPSTHAKFSPEASRASSALRYGGTSSLPQSSDTDSTRTPPSSVTQKSSVSSLVSRYAKPEPALPRETDLPNRDIGMTRVTGYSAVKDAVPARTEVRYGGYLPSRFQEPERESSGMGSNSSGSTTGGSTTSVSHLNSSRLHFQAARPFVSQHNTAAAAATTATSNINTTINSSASAEKTAQIERQLEREKEENKKMQQQLEQKDRRIAELERQIAMLNKECDELDEDNLKLQEENKALIHAMQQLSTHV</sequence>
<feature type="compositionally biased region" description="Basic residues" evidence="2">
    <location>
        <begin position="21"/>
        <end position="34"/>
    </location>
</feature>
<dbReference type="PANTHER" id="PTHR15093:SF1">
    <property type="entry name" value="PRKC APOPTOSIS WT1 REGULATOR PROTEIN"/>
    <property type="match status" value="1"/>
</dbReference>
<feature type="region of interest" description="Disordered" evidence="2">
    <location>
        <begin position="343"/>
        <end position="377"/>
    </location>
</feature>
<feature type="region of interest" description="Disordered" evidence="2">
    <location>
        <begin position="1"/>
        <end position="317"/>
    </location>
</feature>
<feature type="compositionally biased region" description="Polar residues" evidence="2">
    <location>
        <begin position="211"/>
        <end position="223"/>
    </location>
</feature>
<keyword evidence="1" id="KW-0175">Coiled coil</keyword>
<reference evidence="3 4" key="1">
    <citation type="submission" date="2024-02" db="EMBL/GenBank/DDBJ databases">
        <title>Chromosome-scale genome assembly of the rough periwinkle Littorina saxatilis.</title>
        <authorList>
            <person name="De Jode A."/>
            <person name="Faria R."/>
            <person name="Formenti G."/>
            <person name="Sims Y."/>
            <person name="Smith T.P."/>
            <person name="Tracey A."/>
            <person name="Wood J.M.D."/>
            <person name="Zagrodzka Z.B."/>
            <person name="Johannesson K."/>
            <person name="Butlin R.K."/>
            <person name="Leder E.H."/>
        </authorList>
    </citation>
    <scope>NUCLEOTIDE SEQUENCE [LARGE SCALE GENOMIC DNA]</scope>
    <source>
        <strain evidence="3">Snail1</strain>
        <tissue evidence="3">Muscle</tissue>
    </source>
</reference>
<dbReference type="PANTHER" id="PTHR15093">
    <property type="entry name" value="PROSTATE APOPTOSIS RESPONSE PROTEIN PAR-4"/>
    <property type="match status" value="1"/>
</dbReference>
<protein>
    <recommendedName>
        <fullName evidence="5">PRKC apoptosis WT1 regulator protein</fullName>
    </recommendedName>
</protein>
<name>A0AAN9GGT3_9CAEN</name>
<feature type="compositionally biased region" description="Low complexity" evidence="2">
    <location>
        <begin position="273"/>
        <end position="297"/>
    </location>
</feature>